<feature type="coiled-coil region" evidence="2">
    <location>
        <begin position="1070"/>
        <end position="1107"/>
    </location>
</feature>
<sequence>MQKQQKVTEEVSEFENEESKNQFVLQVKKRNETHVKYIRKYLKLKENDNILDFYIPLSINQYFIKNHLQFLGQQHIIFNVSNLIAIKNIQNKEYIFLQKEGHFKHISCIQSGILENQSKDIINKSIIVIGENIGEQKNAIITLIIKNKWSFWKFDQIGIIKEIYINTENQYIASQVCLQSQNLIYLYSYRKGKILAEMNIKMDNISLSINPQKPTKLIISSNCYLKQWEVFFQKKCFKESVNLLLPVKVQNENNFIMHTWSSGNFLVPKLIVLAQGNILFIFQNEFLQQKVNLNNSLLNFQIINSEEFNEILDIDKQKNLFQKENVNFCCLTSIKNGFILGSDNYGCLSIFECEEKQNNTIKNLMNFQIKINGFMNLKILQIQSCCKDNNILIISQRNNLLNFHLFNPYQIDSELSPIQPFINLGFHRKRIHKLTTCISKNIFASCSADFTVRIWNYFDIQNNDKYNIVTQCFSEEPLNISLHPSGLFLAVGFSNYFIIFAIFKSSLKFLKKIQAENCSILEYANGGHFLVSNKNNLVIIFDTINYDPQQVLEGHPAQIKHICITKCDQYIISLSLNGCIFQWNILEPQNNTQRTYEHIDSFVYTTFYFEYMQTSDNQLPINDIFIGFSTYKYFVIYKQKWKQLIAEFVVEDNIYVTCCVVSNQLKSMFLGLSGGQIRHYLWPLDEDMMKYEILDKNSGKVKLLQPDYIEIQVHQFAVSSLIISADNKMLISGDEGGCLWILSIKDFSLDDKGKYLNNKNQINDYFFEELNNVLNFREVIEKQEEEIKNIEKICDDQRIKSDKKYIEIKKNKVIQEENIIKKIQEEMEVLEINEQKKYLELKNILKKEKEKKERENEEKKQNFQTQIEFEQKKNIFLNQKITENQEKNINSLKQIENLHLIEMEQIKEEFFQKTYEIQEKIQKIKKCFNNLDEINLQQIENLENEFEKEIESKMKQLKLEIFKIKQKNIALCNQNQNLSQFYDELEIKDKNYCEELQNLKKKHEQLKVENIKNDQNILKLQHQLLERLQVIDYKDENCKNAKDEQINLENFRYMLKQKETKLQIQKGNLQEKVKNKHNLAKNMLQELLQESKKNEKFKIELKKINNDVFFVEKNIISNEEKVNSYFEKFKAFHFVLLDILKGKDTIQVVSRKLNEILNDKINFRNQKQYVDLDFVLNNTFNDNKLNLQLAQQTKFTHNQITNVEKIFHQIKFNNQQEYQIIYAENNNLIKECNFLRVFNDKLRKELTFLQKKYQECLRNKENSTQKNQAFLTQ</sequence>
<dbReference type="InParanoid" id="G0R279"/>
<dbReference type="GeneID" id="14904504"/>
<dbReference type="GO" id="GO:0004252">
    <property type="term" value="F:serine-type endopeptidase activity"/>
    <property type="evidence" value="ECO:0007669"/>
    <property type="project" value="UniProtKB-EC"/>
</dbReference>
<keyword evidence="4" id="KW-1185">Reference proteome</keyword>
<dbReference type="Proteomes" id="UP000008983">
    <property type="component" value="Unassembled WGS sequence"/>
</dbReference>
<dbReference type="Pfam" id="PF00400">
    <property type="entry name" value="WD40"/>
    <property type="match status" value="2"/>
</dbReference>
<dbReference type="EC" id="3.4.21.53" evidence="3"/>
<dbReference type="SUPFAM" id="SSF50978">
    <property type="entry name" value="WD40 repeat-like"/>
    <property type="match status" value="2"/>
</dbReference>
<keyword evidence="1" id="KW-0853">WD repeat</keyword>
<dbReference type="PANTHER" id="PTHR32215">
    <property type="entry name" value="CILIA- AND FLAGELLA-ASSOCIATED PROTEIN 57"/>
    <property type="match status" value="1"/>
</dbReference>
<keyword evidence="3" id="KW-0378">Hydrolase</keyword>
<dbReference type="OMA" id="QETEYES"/>
<dbReference type="Gene3D" id="2.130.10.10">
    <property type="entry name" value="YVTN repeat-like/Quinoprotein amine dehydrogenase"/>
    <property type="match status" value="1"/>
</dbReference>
<dbReference type="PROSITE" id="PS50082">
    <property type="entry name" value="WD_REPEATS_2"/>
    <property type="match status" value="1"/>
</dbReference>
<dbReference type="InterPro" id="IPR015943">
    <property type="entry name" value="WD40/YVTN_repeat-like_dom_sf"/>
</dbReference>
<keyword evidence="3" id="KW-0548">Nucleotidyltransferase</keyword>
<dbReference type="eggNOG" id="ENOG502SIA4">
    <property type="taxonomic scope" value="Eukaryota"/>
</dbReference>
<dbReference type="InterPro" id="IPR036322">
    <property type="entry name" value="WD40_repeat_dom_sf"/>
</dbReference>
<name>G0R279_ICHMU</name>
<feature type="repeat" description="WD" evidence="1">
    <location>
        <begin position="424"/>
        <end position="456"/>
    </location>
</feature>
<evidence type="ECO:0000256" key="1">
    <source>
        <dbReference type="PROSITE-ProRule" id="PRU00221"/>
    </source>
</evidence>
<evidence type="ECO:0000313" key="3">
    <source>
        <dbReference type="EMBL" id="EGR28426.1"/>
    </source>
</evidence>
<feature type="coiled-coil region" evidence="2">
    <location>
        <begin position="773"/>
        <end position="866"/>
    </location>
</feature>
<proteinExistence type="predicted"/>
<dbReference type="EC" id="3.1.21.3" evidence="3"/>
<reference evidence="3 4" key="1">
    <citation type="submission" date="2011-07" db="EMBL/GenBank/DDBJ databases">
        <authorList>
            <person name="Coyne R."/>
            <person name="Brami D."/>
            <person name="Johnson J."/>
            <person name="Hostetler J."/>
            <person name="Hannick L."/>
            <person name="Clark T."/>
            <person name="Cassidy-Hanley D."/>
            <person name="Inman J."/>
        </authorList>
    </citation>
    <scope>NUCLEOTIDE SEQUENCE [LARGE SCALE GENOMIC DNA]</scope>
    <source>
        <strain evidence="3 4">G5</strain>
    </source>
</reference>
<dbReference type="PANTHER" id="PTHR32215:SF0">
    <property type="entry name" value="CILIA- AND FLAGELLA-ASSOCIATED PROTEIN 57"/>
    <property type="match status" value="1"/>
</dbReference>
<gene>
    <name evidence="3" type="ORF">IMG5_175810</name>
</gene>
<feature type="coiled-coil region" evidence="2">
    <location>
        <begin position="936"/>
        <end position="1016"/>
    </location>
</feature>
<protein>
    <submittedName>
        <fullName evidence="3">WD repeat protein</fullName>
        <ecNumber evidence="3">2.7.11.7</ecNumber>
        <ecNumber evidence="3">2.7.7.7</ecNumber>
        <ecNumber evidence="3">3.1.21.3</ecNumber>
        <ecNumber evidence="3">3.4.21.53</ecNumber>
    </submittedName>
</protein>
<dbReference type="InterPro" id="IPR052993">
    <property type="entry name" value="CFA-57"/>
</dbReference>
<dbReference type="GO" id="GO:0016905">
    <property type="term" value="F:myosin heavy chain kinase activity"/>
    <property type="evidence" value="ECO:0007669"/>
    <property type="project" value="UniProtKB-EC"/>
</dbReference>
<dbReference type="RefSeq" id="XP_004029662.1">
    <property type="nucleotide sequence ID" value="XM_004029614.1"/>
</dbReference>
<keyword evidence="3" id="KW-0808">Transferase</keyword>
<dbReference type="EC" id="2.7.7.7" evidence="3"/>
<evidence type="ECO:0000256" key="2">
    <source>
        <dbReference type="SAM" id="Coils"/>
    </source>
</evidence>
<dbReference type="EMBL" id="GL984246">
    <property type="protein sequence ID" value="EGR28426.1"/>
    <property type="molecule type" value="Genomic_DNA"/>
</dbReference>
<dbReference type="OrthoDB" id="310104at2759"/>
<dbReference type="AlphaFoldDB" id="G0R279"/>
<evidence type="ECO:0000313" key="4">
    <source>
        <dbReference type="Proteomes" id="UP000008983"/>
    </source>
</evidence>
<organism evidence="3 4">
    <name type="scientific">Ichthyophthirius multifiliis</name>
    <name type="common">White spot disease agent</name>
    <name type="synonym">Ich</name>
    <dbReference type="NCBI Taxonomy" id="5932"/>
    <lineage>
        <taxon>Eukaryota</taxon>
        <taxon>Sar</taxon>
        <taxon>Alveolata</taxon>
        <taxon>Ciliophora</taxon>
        <taxon>Intramacronucleata</taxon>
        <taxon>Oligohymenophorea</taxon>
        <taxon>Hymenostomatida</taxon>
        <taxon>Ophryoglenina</taxon>
        <taxon>Ichthyophthirius</taxon>
    </lineage>
</organism>
<accession>G0R279</accession>
<dbReference type="GO" id="GO:0003887">
    <property type="term" value="F:DNA-directed DNA polymerase activity"/>
    <property type="evidence" value="ECO:0007669"/>
    <property type="project" value="UniProtKB-EC"/>
</dbReference>
<keyword evidence="2" id="KW-0175">Coiled coil</keyword>
<dbReference type="EC" id="2.7.11.7" evidence="3"/>
<dbReference type="SMART" id="SM00320">
    <property type="entry name" value="WD40"/>
    <property type="match status" value="3"/>
</dbReference>
<dbReference type="InterPro" id="IPR001680">
    <property type="entry name" value="WD40_rpt"/>
</dbReference>
<dbReference type="GO" id="GO:0009035">
    <property type="term" value="F:type I site-specific deoxyribonuclease activity"/>
    <property type="evidence" value="ECO:0007669"/>
    <property type="project" value="UniProtKB-EC"/>
</dbReference>